<keyword evidence="5" id="KW-1185">Reference proteome</keyword>
<dbReference type="EMBL" id="PYLQ01000001">
    <property type="protein sequence ID" value="PST43266.1"/>
    <property type="molecule type" value="Genomic_DNA"/>
</dbReference>
<evidence type="ECO:0000313" key="3">
    <source>
        <dbReference type="EMBL" id="MCQ5061086.1"/>
    </source>
</evidence>
<dbReference type="Proteomes" id="UP000240974">
    <property type="component" value="Unassembled WGS sequence"/>
</dbReference>
<reference evidence="6" key="3">
    <citation type="submission" date="2020-09" db="EMBL/GenBank/DDBJ databases">
        <title>Complete genome sequencing of Faecalibacillus intestinalis strain 14EGH31.</title>
        <authorList>
            <person name="Sakamoto M."/>
            <person name="Murakami T."/>
            <person name="Mori H."/>
        </authorList>
    </citation>
    <scope>NUCLEOTIDE SEQUENCE [LARGE SCALE GENOMIC DNA]</scope>
    <source>
        <strain evidence="6">14EGH31</strain>
    </source>
</reference>
<dbReference type="Proteomes" id="UP001204814">
    <property type="component" value="Unassembled WGS sequence"/>
</dbReference>
<dbReference type="Pfam" id="PF07883">
    <property type="entry name" value="Cupin_2"/>
    <property type="match status" value="1"/>
</dbReference>
<dbReference type="EMBL" id="AP024085">
    <property type="protein sequence ID" value="BCL58188.1"/>
    <property type="molecule type" value="Genomic_DNA"/>
</dbReference>
<evidence type="ECO:0000313" key="6">
    <source>
        <dbReference type="Proteomes" id="UP000593842"/>
    </source>
</evidence>
<accession>A0A2T3G6V6</accession>
<dbReference type="EMBL" id="JANGBO010000002">
    <property type="protein sequence ID" value="MCQ5061086.1"/>
    <property type="molecule type" value="Genomic_DNA"/>
</dbReference>
<dbReference type="KEGG" id="fit:Fi14EGH31_19000"/>
<dbReference type="InterPro" id="IPR011051">
    <property type="entry name" value="RmlC_Cupin_sf"/>
</dbReference>
<evidence type="ECO:0000259" key="1">
    <source>
        <dbReference type="Pfam" id="PF07883"/>
    </source>
</evidence>
<reference evidence="2" key="2">
    <citation type="journal article" date="2020" name="Microbiol. Resour. Announc.">
        <title>Complete Genome Sequence of Faecalibacillus intestinalis JCM 34082, Isolated from Feces from a Healthy Japanese Female.</title>
        <authorList>
            <person name="Sakamoto M."/>
            <person name="Ikeyama N."/>
            <person name="Toyoda A."/>
            <person name="Murakami T."/>
            <person name="Mori H."/>
            <person name="Ohkuma M."/>
        </authorList>
    </citation>
    <scope>NUCLEOTIDE SEQUENCE</scope>
    <source>
        <strain evidence="2">14EGH31</strain>
    </source>
</reference>
<evidence type="ECO:0000313" key="4">
    <source>
        <dbReference type="EMBL" id="PST43266.1"/>
    </source>
</evidence>
<organism evidence="4 5">
    <name type="scientific">Faecalibacillus intestinalis</name>
    <dbReference type="NCBI Taxonomy" id="1982626"/>
    <lineage>
        <taxon>Bacteria</taxon>
        <taxon>Bacillati</taxon>
        <taxon>Bacillota</taxon>
        <taxon>Erysipelotrichia</taxon>
        <taxon>Erysipelotrichales</taxon>
        <taxon>Coprobacillaceae</taxon>
        <taxon>Faecalibacillus</taxon>
    </lineage>
</organism>
<dbReference type="CDD" id="cd02208">
    <property type="entry name" value="cupin_RmlC-like"/>
    <property type="match status" value="1"/>
</dbReference>
<name>A0A2T3G6V6_9FIRM</name>
<dbReference type="SUPFAM" id="SSF51182">
    <property type="entry name" value="RmlC-like cupins"/>
    <property type="match status" value="1"/>
</dbReference>
<reference evidence="3" key="4">
    <citation type="submission" date="2022-06" db="EMBL/GenBank/DDBJ databases">
        <title>Isolation of gut microbiota from human fecal samples.</title>
        <authorList>
            <person name="Pamer E.G."/>
            <person name="Barat B."/>
            <person name="Waligurski E."/>
            <person name="Medina S."/>
            <person name="Paddock L."/>
            <person name="Mostad J."/>
        </authorList>
    </citation>
    <scope>NUCLEOTIDE SEQUENCE</scope>
    <source>
        <strain evidence="3">DFI.6.24</strain>
    </source>
</reference>
<reference evidence="4 5" key="1">
    <citation type="journal article" date="2019" name="Int. J. Syst. Evol. Microbiol.">
        <title>Faecalibacillus intestinalis gen. nov., sp. nov. and Faecalibacillus faecis sp. nov., isolated from human faeces.</title>
        <authorList>
            <person name="Seo B."/>
            <person name="Jeon K."/>
            <person name="Baek I."/>
            <person name="Lee Y.M."/>
            <person name="Baek K."/>
            <person name="Ko G."/>
        </authorList>
    </citation>
    <scope>NUCLEOTIDE SEQUENCE [LARGE SCALE GENOMIC DNA]</scope>
    <source>
        <strain evidence="4 5">SNUG30099</strain>
    </source>
</reference>
<gene>
    <name evidence="4" type="ORF">C7U54_00720</name>
    <name evidence="2" type="ORF">Fi14EGH31_19000</name>
    <name evidence="3" type="ORF">NE542_04455</name>
</gene>
<dbReference type="Gene3D" id="2.60.120.10">
    <property type="entry name" value="Jelly Rolls"/>
    <property type="match status" value="1"/>
</dbReference>
<dbReference type="Proteomes" id="UP000593842">
    <property type="component" value="Chromosome"/>
</dbReference>
<evidence type="ECO:0000313" key="2">
    <source>
        <dbReference type="EMBL" id="BCL58188.1"/>
    </source>
</evidence>
<dbReference type="RefSeq" id="WP_107028937.1">
    <property type="nucleotide sequence ID" value="NZ_AP024085.1"/>
</dbReference>
<sequence>MKLIRKDQAIHVDKTNGTEVDYYLLDDAEIHYNKINPHTSQEWHRHRHISENIFVLKGELVYRYLDKTNKEQYLKLKQGNLLLVEKDIHTFENQTDEVVEFIVFRYLPSYKNQRELIQNDKEMIKK</sequence>
<feature type="domain" description="Cupin type-2" evidence="1">
    <location>
        <begin position="34"/>
        <end position="103"/>
    </location>
</feature>
<dbReference type="InterPro" id="IPR013096">
    <property type="entry name" value="Cupin_2"/>
</dbReference>
<dbReference type="InterPro" id="IPR014710">
    <property type="entry name" value="RmlC-like_jellyroll"/>
</dbReference>
<dbReference type="GeneID" id="70580338"/>
<protein>
    <submittedName>
        <fullName evidence="3">Cupin domain-containing protein</fullName>
    </submittedName>
</protein>
<dbReference type="AlphaFoldDB" id="A0A2T3G6V6"/>
<proteinExistence type="predicted"/>
<evidence type="ECO:0000313" key="5">
    <source>
        <dbReference type="Proteomes" id="UP000240974"/>
    </source>
</evidence>